<dbReference type="Gene3D" id="3.40.190.10">
    <property type="entry name" value="Periplasmic binding protein-like II"/>
    <property type="match status" value="2"/>
</dbReference>
<accession>A0AAU7FDH6</accession>
<evidence type="ECO:0000256" key="1">
    <source>
        <dbReference type="SAM" id="SignalP"/>
    </source>
</evidence>
<sequence>MTFCRLPRWPLRSLLLASLITVSTSSQASELTLLVGDNPPFNSFVHGKPEGMAVDVVGEMLKRSAISAKQYNYPWARALQTAATTPNHCVYTLGRIAEREKRYVWIGPIARIQGVFFGLRERQLQLKSLDDARKLRIGDLRQGANAVWLEQLGFKIDYANTEEQNIKKLLAGHIDLYPASLHAGPEIARRMKIPPQRITPLLAFNQVDLYLGCSPNTPSPLIKRLTQALAQMRADQSLKQIEARYSPQLQIAH</sequence>
<keyword evidence="1" id="KW-0732">Signal</keyword>
<dbReference type="KEGG" id="cmav:ABHF33_05350"/>
<dbReference type="InterPro" id="IPR001638">
    <property type="entry name" value="Solute-binding_3/MltF_N"/>
</dbReference>
<gene>
    <name evidence="3" type="ORF">ABHF33_05350</name>
</gene>
<feature type="chain" id="PRO_5043425530" evidence="1">
    <location>
        <begin position="29"/>
        <end position="253"/>
    </location>
</feature>
<dbReference type="Pfam" id="PF00497">
    <property type="entry name" value="SBP_bac_3"/>
    <property type="match status" value="1"/>
</dbReference>
<evidence type="ECO:0000313" key="3">
    <source>
        <dbReference type="EMBL" id="XBM01706.1"/>
    </source>
</evidence>
<organism evidence="3">
    <name type="scientific">Chitinibacter mangrovi</name>
    <dbReference type="NCBI Taxonomy" id="3153927"/>
    <lineage>
        <taxon>Bacteria</taxon>
        <taxon>Pseudomonadati</taxon>
        <taxon>Pseudomonadota</taxon>
        <taxon>Betaproteobacteria</taxon>
        <taxon>Neisseriales</taxon>
        <taxon>Chitinibacteraceae</taxon>
        <taxon>Chitinibacter</taxon>
    </lineage>
</organism>
<feature type="signal peptide" evidence="1">
    <location>
        <begin position="1"/>
        <end position="28"/>
    </location>
</feature>
<protein>
    <submittedName>
        <fullName evidence="3">Transporter substrate-binding domain-containing protein</fullName>
    </submittedName>
</protein>
<dbReference type="RefSeq" id="WP_348945982.1">
    <property type="nucleotide sequence ID" value="NZ_CP157355.1"/>
</dbReference>
<feature type="domain" description="Solute-binding protein family 3/N-terminal" evidence="2">
    <location>
        <begin position="36"/>
        <end position="246"/>
    </location>
</feature>
<dbReference type="PANTHER" id="PTHR38834">
    <property type="entry name" value="PERIPLASMIC SUBSTRATE BINDING PROTEIN FAMILY 3"/>
    <property type="match status" value="1"/>
</dbReference>
<dbReference type="SUPFAM" id="SSF53850">
    <property type="entry name" value="Periplasmic binding protein-like II"/>
    <property type="match status" value="1"/>
</dbReference>
<dbReference type="EMBL" id="CP157355">
    <property type="protein sequence ID" value="XBM01706.1"/>
    <property type="molecule type" value="Genomic_DNA"/>
</dbReference>
<proteinExistence type="predicted"/>
<reference evidence="3" key="1">
    <citation type="submission" date="2024-05" db="EMBL/GenBank/DDBJ databases">
        <authorList>
            <person name="Yang L."/>
            <person name="Pan L."/>
        </authorList>
    </citation>
    <scope>NUCLEOTIDE SEQUENCE</scope>
    <source>
        <strain evidence="3">FCG-7</strain>
    </source>
</reference>
<dbReference type="AlphaFoldDB" id="A0AAU7FDH6"/>
<name>A0AAU7FDH6_9NEIS</name>
<dbReference type="PANTHER" id="PTHR38834:SF3">
    <property type="entry name" value="SOLUTE-BINDING PROTEIN FAMILY 3_N-TERMINAL DOMAIN-CONTAINING PROTEIN"/>
    <property type="match status" value="1"/>
</dbReference>
<evidence type="ECO:0000259" key="2">
    <source>
        <dbReference type="Pfam" id="PF00497"/>
    </source>
</evidence>